<organism evidence="1 2">
    <name type="scientific">Plectosphaerella plurivora</name>
    <dbReference type="NCBI Taxonomy" id="936078"/>
    <lineage>
        <taxon>Eukaryota</taxon>
        <taxon>Fungi</taxon>
        <taxon>Dikarya</taxon>
        <taxon>Ascomycota</taxon>
        <taxon>Pezizomycotina</taxon>
        <taxon>Sordariomycetes</taxon>
        <taxon>Hypocreomycetidae</taxon>
        <taxon>Glomerellales</taxon>
        <taxon>Plectosphaerellaceae</taxon>
        <taxon>Plectosphaerella</taxon>
    </lineage>
</organism>
<proteinExistence type="predicted"/>
<name>A0A9P9AI81_9PEZI</name>
<sequence>MSRQSTEHIIASRDFLIAHMQTELVKLRKNANKIAMMGAPIKHRGNDWTMLIWKGMGVFAPVRVAYWMREFVVHAIVAEQEHAWNMCVVRDFFRLGQVLAVYNIPEACGASFIKAGQLDVVLARVDKLLLHGTNEAITVHDLLARVGSVLELIGKDKDMNWELVFTRRSRYFNKRRLELVEDDKALEAIIGPMSTWYIVRQSIILNTDVLNQINDDEMLEL</sequence>
<keyword evidence="2" id="KW-1185">Reference proteome</keyword>
<gene>
    <name evidence="1" type="ORF">F5X68DRAFT_196766</name>
</gene>
<dbReference type="AlphaFoldDB" id="A0A9P9AI81"/>
<evidence type="ECO:0000313" key="1">
    <source>
        <dbReference type="EMBL" id="KAH6697129.1"/>
    </source>
</evidence>
<protein>
    <submittedName>
        <fullName evidence="1">Uncharacterized protein</fullName>
    </submittedName>
</protein>
<accession>A0A9P9AI81</accession>
<comment type="caution">
    <text evidence="1">The sequence shown here is derived from an EMBL/GenBank/DDBJ whole genome shotgun (WGS) entry which is preliminary data.</text>
</comment>
<dbReference type="EMBL" id="JAGSXJ010000001">
    <property type="protein sequence ID" value="KAH6697129.1"/>
    <property type="molecule type" value="Genomic_DNA"/>
</dbReference>
<dbReference type="OrthoDB" id="10552530at2759"/>
<reference evidence="1" key="1">
    <citation type="journal article" date="2021" name="Nat. Commun.">
        <title>Genetic determinants of endophytism in the Arabidopsis root mycobiome.</title>
        <authorList>
            <person name="Mesny F."/>
            <person name="Miyauchi S."/>
            <person name="Thiergart T."/>
            <person name="Pickel B."/>
            <person name="Atanasova L."/>
            <person name="Karlsson M."/>
            <person name="Huettel B."/>
            <person name="Barry K.W."/>
            <person name="Haridas S."/>
            <person name="Chen C."/>
            <person name="Bauer D."/>
            <person name="Andreopoulos W."/>
            <person name="Pangilinan J."/>
            <person name="LaButti K."/>
            <person name="Riley R."/>
            <person name="Lipzen A."/>
            <person name="Clum A."/>
            <person name="Drula E."/>
            <person name="Henrissat B."/>
            <person name="Kohler A."/>
            <person name="Grigoriev I.V."/>
            <person name="Martin F.M."/>
            <person name="Hacquard S."/>
        </authorList>
    </citation>
    <scope>NUCLEOTIDE SEQUENCE</scope>
    <source>
        <strain evidence="1">MPI-SDFR-AT-0117</strain>
    </source>
</reference>
<dbReference type="Proteomes" id="UP000770015">
    <property type="component" value="Unassembled WGS sequence"/>
</dbReference>
<evidence type="ECO:0000313" key="2">
    <source>
        <dbReference type="Proteomes" id="UP000770015"/>
    </source>
</evidence>